<dbReference type="PANTHER" id="PTHR21008">
    <property type="entry name" value="S-ADENOSYLMETHIONINE SENSOR UPSTREAM OF MTORC1-RELATED"/>
    <property type="match status" value="1"/>
</dbReference>
<keyword evidence="3" id="KW-0949">S-adenosyl-L-methionine</keyword>
<reference evidence="5" key="1">
    <citation type="journal article" date="2023" name="BMC Genomics">
        <title>Chromosome-level genome assemblies of Cutaneotrichosporon spp. (Trichosporonales, Basidiomycota) reveal imbalanced evolution between nucleotide sequences and chromosome synteny.</title>
        <authorList>
            <person name="Kobayashi Y."/>
            <person name="Kayamori A."/>
            <person name="Aoki K."/>
            <person name="Shiwa Y."/>
            <person name="Matsutani M."/>
            <person name="Fujita N."/>
            <person name="Sugita T."/>
            <person name="Iwasaki W."/>
            <person name="Tanaka N."/>
            <person name="Takashima M."/>
        </authorList>
    </citation>
    <scope>NUCLEOTIDE SEQUENCE</scope>
    <source>
        <strain evidence="5">HIS019</strain>
    </source>
</reference>
<name>A0AA48QVV3_9TREE</name>
<evidence type="ECO:0008006" key="7">
    <source>
        <dbReference type="Google" id="ProtNLM"/>
    </source>
</evidence>
<evidence type="ECO:0000256" key="1">
    <source>
        <dbReference type="ARBA" id="ARBA00022603"/>
    </source>
</evidence>
<accession>A0AA48QVV3</accession>
<sequence>MGRTKRTRKAPLVPTEKKLSSASHKVTQSTISTFHTLLKRRKGIERQLKSSASSEQHQALEKELKNIDRQADEIGGLEAYQQASTLGQSSQRGGDSSHVLIKWLKGVRASTAWGVPLRLVLNFVPDPKERGRMLRLCRAHLLPQPSSMLFIVLPFPCVSNSRYTTAESFKQLVTALGFKLEREQWRPHGKVAYWLFRWCSTTDDVSQFKKKRILNDGPTRNNFTILVE</sequence>
<dbReference type="GeneID" id="85495598"/>
<dbReference type="EMBL" id="AP028215">
    <property type="protein sequence ID" value="BEI91728.1"/>
    <property type="molecule type" value="Genomic_DNA"/>
</dbReference>
<dbReference type="KEGG" id="ccac:CcaHIS019_0405480"/>
<gene>
    <name evidence="5" type="primary">BMT2</name>
    <name evidence="5" type="ORF">CcaverHIS019_0405480</name>
</gene>
<proteinExistence type="predicted"/>
<feature type="region of interest" description="Disordered" evidence="4">
    <location>
        <begin position="1"/>
        <end position="25"/>
    </location>
</feature>
<dbReference type="Proteomes" id="UP001233271">
    <property type="component" value="Chromosome 4"/>
</dbReference>
<dbReference type="Pfam" id="PF11968">
    <property type="entry name" value="Bmt2"/>
    <property type="match status" value="2"/>
</dbReference>
<keyword evidence="2" id="KW-0808">Transferase</keyword>
<keyword evidence="1" id="KW-0489">Methyltransferase</keyword>
<evidence type="ECO:0000313" key="6">
    <source>
        <dbReference type="Proteomes" id="UP001233271"/>
    </source>
</evidence>
<protein>
    <recommendedName>
        <fullName evidence="7">25S rRNA adenine-N(1) methyltransferase</fullName>
    </recommendedName>
</protein>
<dbReference type="PANTHER" id="PTHR21008:SF1">
    <property type="entry name" value="25S RRNA (ADENINE(2142)-N(1))-METHYLTRANSFERASE"/>
    <property type="match status" value="1"/>
</dbReference>
<evidence type="ECO:0000313" key="5">
    <source>
        <dbReference type="EMBL" id="BEI91728.1"/>
    </source>
</evidence>
<dbReference type="AlphaFoldDB" id="A0AA48QVV3"/>
<evidence type="ECO:0000256" key="3">
    <source>
        <dbReference type="ARBA" id="ARBA00022691"/>
    </source>
</evidence>
<evidence type="ECO:0000256" key="2">
    <source>
        <dbReference type="ARBA" id="ARBA00022679"/>
    </source>
</evidence>
<dbReference type="RefSeq" id="XP_060456993.1">
    <property type="nucleotide sequence ID" value="XM_060600395.1"/>
</dbReference>
<dbReference type="InterPro" id="IPR021867">
    <property type="entry name" value="Bmt2/SAMTOR"/>
</dbReference>
<organism evidence="5 6">
    <name type="scientific">Cutaneotrichosporon cavernicola</name>
    <dbReference type="NCBI Taxonomy" id="279322"/>
    <lineage>
        <taxon>Eukaryota</taxon>
        <taxon>Fungi</taxon>
        <taxon>Dikarya</taxon>
        <taxon>Basidiomycota</taxon>
        <taxon>Agaricomycotina</taxon>
        <taxon>Tremellomycetes</taxon>
        <taxon>Trichosporonales</taxon>
        <taxon>Trichosporonaceae</taxon>
        <taxon>Cutaneotrichosporon</taxon>
    </lineage>
</organism>
<dbReference type="GO" id="GO:0016433">
    <property type="term" value="F:rRNA (adenine) methyltransferase activity"/>
    <property type="evidence" value="ECO:0007669"/>
    <property type="project" value="TreeGrafter"/>
</dbReference>
<keyword evidence="6" id="KW-1185">Reference proteome</keyword>
<evidence type="ECO:0000256" key="4">
    <source>
        <dbReference type="SAM" id="MobiDB-lite"/>
    </source>
</evidence>
<dbReference type="GO" id="GO:0005730">
    <property type="term" value="C:nucleolus"/>
    <property type="evidence" value="ECO:0007669"/>
    <property type="project" value="TreeGrafter"/>
</dbReference>